<dbReference type="InterPro" id="IPR000257">
    <property type="entry name" value="Uroporphyrinogen_deCOase"/>
</dbReference>
<comment type="caution">
    <text evidence="2">The sequence shown here is derived from an EMBL/GenBank/DDBJ whole genome shotgun (WGS) entry which is preliminary data.</text>
</comment>
<evidence type="ECO:0000313" key="3">
    <source>
        <dbReference type="Proteomes" id="UP000536773"/>
    </source>
</evidence>
<proteinExistence type="predicted"/>
<protein>
    <submittedName>
        <fullName evidence="2">Uroporphyrinogen decarboxylase</fullName>
    </submittedName>
</protein>
<dbReference type="PANTHER" id="PTHR47099">
    <property type="entry name" value="METHYLCOBAMIDE:COM METHYLTRANSFERASE MTBA"/>
    <property type="match status" value="1"/>
</dbReference>
<evidence type="ECO:0000259" key="1">
    <source>
        <dbReference type="Pfam" id="PF01208"/>
    </source>
</evidence>
<gene>
    <name evidence="2" type="ORF">HG933_04240</name>
</gene>
<dbReference type="RefSeq" id="WP_169013312.1">
    <property type="nucleotide sequence ID" value="NZ_CBCSUK010000016.1"/>
</dbReference>
<dbReference type="EMBL" id="JABBJH010000004">
    <property type="protein sequence ID" value="NMK38596.1"/>
    <property type="molecule type" value="Genomic_DNA"/>
</dbReference>
<feature type="domain" description="Uroporphyrinogen decarboxylase (URO-D)" evidence="1">
    <location>
        <begin position="82"/>
        <end position="330"/>
    </location>
</feature>
<dbReference type="AlphaFoldDB" id="A0A848ER83"/>
<dbReference type="GO" id="GO:0006779">
    <property type="term" value="P:porphyrin-containing compound biosynthetic process"/>
    <property type="evidence" value="ECO:0007669"/>
    <property type="project" value="InterPro"/>
</dbReference>
<reference evidence="2 3" key="1">
    <citation type="submission" date="2020-04" db="EMBL/GenBank/DDBJ databases">
        <authorList>
            <person name="Hitch T.C.A."/>
            <person name="Wylensek D."/>
            <person name="Clavel T."/>
        </authorList>
    </citation>
    <scope>NUCLEOTIDE SEQUENCE [LARGE SCALE GENOMIC DNA]</scope>
    <source>
        <strain evidence="2 3">WCA-386-APC-2A</strain>
    </source>
</reference>
<dbReference type="Gene3D" id="3.20.20.210">
    <property type="match status" value="1"/>
</dbReference>
<dbReference type="Proteomes" id="UP000536773">
    <property type="component" value="Unassembled WGS sequence"/>
</dbReference>
<evidence type="ECO:0000313" key="2">
    <source>
        <dbReference type="EMBL" id="NMK38596.1"/>
    </source>
</evidence>
<sequence length="330" mass="37081">MTQSKKELVLAAMDNKPVDRVPSGFWFHFLDDEIHSDSFQHPELMDKVFAGQTRYIDAAKPDFVKIMTDGFFPYENETAMNLKTAADFKKIKPLADDDKWFTQQIDYAKRLTDRYGDEIAMFFNVFCAGTTVKFMQADISKSEEFLANAVKEDPQAVRQGLDVISHDLAKLAKRLITEGGVTGIYFSLQSLLGISPETYKEVLEPGEKEILAAANSVSDYNILHICGYAGHHNDLTLYKDYNVKTINWAVVVEGVSIPEGRKIFGNRAALGGFGNLDSELLYKGSKEEIQAETKRILAEAGRQGVILGADCTVPRDTDWQHFEWVREAAK</sequence>
<dbReference type="SUPFAM" id="SSF51726">
    <property type="entry name" value="UROD/MetE-like"/>
    <property type="match status" value="1"/>
</dbReference>
<dbReference type="InterPro" id="IPR038071">
    <property type="entry name" value="UROD/MetE-like_sf"/>
</dbReference>
<name>A0A848ER83_MEGEL</name>
<dbReference type="GO" id="GO:0004853">
    <property type="term" value="F:uroporphyrinogen decarboxylase activity"/>
    <property type="evidence" value="ECO:0007669"/>
    <property type="project" value="InterPro"/>
</dbReference>
<dbReference type="Pfam" id="PF01208">
    <property type="entry name" value="URO-D"/>
    <property type="match status" value="1"/>
</dbReference>
<dbReference type="InterPro" id="IPR052024">
    <property type="entry name" value="Methanogen_methyltrans"/>
</dbReference>
<organism evidence="2 3">
    <name type="scientific">Megasphaera elsdenii</name>
    <dbReference type="NCBI Taxonomy" id="907"/>
    <lineage>
        <taxon>Bacteria</taxon>
        <taxon>Bacillati</taxon>
        <taxon>Bacillota</taxon>
        <taxon>Negativicutes</taxon>
        <taxon>Veillonellales</taxon>
        <taxon>Veillonellaceae</taxon>
        <taxon>Megasphaera</taxon>
    </lineage>
</organism>
<accession>A0A848ER83</accession>
<dbReference type="PANTHER" id="PTHR47099:SF1">
    <property type="entry name" value="METHYLCOBAMIDE:COM METHYLTRANSFERASE MTBA"/>
    <property type="match status" value="1"/>
</dbReference>